<proteinExistence type="evidence at transcript level"/>
<accession>A0A023FCT5</accession>
<evidence type="ECO:0000256" key="1">
    <source>
        <dbReference type="SAM" id="SignalP"/>
    </source>
</evidence>
<name>A0A023FCT5_AMBCJ</name>
<dbReference type="EMBL" id="GBBK01005337">
    <property type="protein sequence ID" value="JAC19145.1"/>
    <property type="molecule type" value="mRNA"/>
</dbReference>
<sequence length="178" mass="19148">MDMEVTKILPIAFGFLSLGVSLPAAAAPKFESTMPPLCPGLATTKVQERAMGIYEQCPCKQEGDAEAIGKPCAVRDPGYDGEWTVKLGECEKAVCRVRNIPLGCSGVINVTRSAGTKTRIGCAYTCNNKTTQQQEFNYVSVGTPCKRALPNGKFEEKTCQKSGDKILCRDEVDTAPSC</sequence>
<keyword evidence="1" id="KW-0732">Signal</keyword>
<organism evidence="2">
    <name type="scientific">Amblyomma cajennense</name>
    <name type="common">Cayenne tick</name>
    <name type="synonym">Acarus cajennensis</name>
    <dbReference type="NCBI Taxonomy" id="34607"/>
    <lineage>
        <taxon>Eukaryota</taxon>
        <taxon>Metazoa</taxon>
        <taxon>Ecdysozoa</taxon>
        <taxon>Arthropoda</taxon>
        <taxon>Chelicerata</taxon>
        <taxon>Arachnida</taxon>
        <taxon>Acari</taxon>
        <taxon>Parasitiformes</taxon>
        <taxon>Ixodida</taxon>
        <taxon>Ixodoidea</taxon>
        <taxon>Ixodidae</taxon>
        <taxon>Amblyomminae</taxon>
        <taxon>Amblyomma</taxon>
    </lineage>
</organism>
<evidence type="ECO:0000313" key="2">
    <source>
        <dbReference type="EMBL" id="JAC19145.1"/>
    </source>
</evidence>
<protein>
    <submittedName>
        <fullName evidence="2">Putative secreted protein</fullName>
    </submittedName>
</protein>
<dbReference type="AlphaFoldDB" id="A0A023FCT5"/>
<reference evidence="2" key="1">
    <citation type="submission" date="2014-03" db="EMBL/GenBank/DDBJ databases">
        <title>The sialotranscriptome of Amblyomma triste, Amblyomma parvum and Amblyomma cajennense ticks, uncovered by 454-based RNA-seq.</title>
        <authorList>
            <person name="Garcia G.R."/>
            <person name="Gardinassi L.G."/>
            <person name="Ribeiro J.M."/>
            <person name="Anatriello E."/>
            <person name="Ferreira B.R."/>
            <person name="Moreira H.N."/>
            <person name="Mafra C."/>
            <person name="Olegario M.M."/>
            <person name="Szabo P.J."/>
            <person name="Miranda-Santos I.K."/>
            <person name="Maruyama S.R."/>
        </authorList>
    </citation>
    <scope>NUCLEOTIDE SEQUENCE</scope>
    <source>
        <strain evidence="2">Uberlandia</strain>
        <tissue evidence="2">Salivary glands</tissue>
    </source>
</reference>
<feature type="chain" id="PRO_5001516387" evidence="1">
    <location>
        <begin position="27"/>
        <end position="178"/>
    </location>
</feature>
<feature type="signal peptide" evidence="1">
    <location>
        <begin position="1"/>
        <end position="26"/>
    </location>
</feature>